<accession>Q8GGB5</accession>
<dbReference type="PANTHER" id="PTHR12526:SF638">
    <property type="entry name" value="SPORE COAT PROTEIN SA"/>
    <property type="match status" value="1"/>
</dbReference>
<dbReference type="CDD" id="cd03807">
    <property type="entry name" value="GT4_WbnK-like"/>
    <property type="match status" value="1"/>
</dbReference>
<dbReference type="GO" id="GO:0016757">
    <property type="term" value="F:glycosyltransferase activity"/>
    <property type="evidence" value="ECO:0007669"/>
    <property type="project" value="UniProtKB-ARBA"/>
</dbReference>
<dbReference type="AlphaFoldDB" id="Q8GGB5"/>
<dbReference type="CAZy" id="GT4">
    <property type="family name" value="Glycosyltransferase Family 4"/>
</dbReference>
<dbReference type="RefSeq" id="WP_003452713.1">
    <property type="nucleotide sequence ID" value="NZ_CAADKB010000230.1"/>
</dbReference>
<dbReference type="InterPro" id="IPR028098">
    <property type="entry name" value="Glyco_trans_4-like_N"/>
</dbReference>
<dbReference type="PATRIC" id="fig|287.1484.peg.5290"/>
<feature type="domain" description="Glycosyltransferase subfamily 4-like N-terminal" evidence="1">
    <location>
        <begin position="16"/>
        <end position="180"/>
    </location>
</feature>
<dbReference type="Gene3D" id="3.40.50.2000">
    <property type="entry name" value="Glycogen Phosphorylase B"/>
    <property type="match status" value="2"/>
</dbReference>
<dbReference type="SUPFAM" id="SSF53756">
    <property type="entry name" value="UDP-Glycosyltransferase/glycogen phosphorylase"/>
    <property type="match status" value="1"/>
</dbReference>
<dbReference type="EMBL" id="AF540991">
    <property type="protein sequence ID" value="AAO17419.1"/>
    <property type="molecule type" value="Genomic_DNA"/>
</dbReference>
<proteinExistence type="predicted"/>
<dbReference type="Pfam" id="PF13692">
    <property type="entry name" value="Glyco_trans_1_4"/>
    <property type="match status" value="1"/>
</dbReference>
<keyword evidence="2" id="KW-0808">Transferase</keyword>
<name>Q8GGB5_PSEAI</name>
<sequence length="383" mass="41622">MTTVKVIHVIAGLKKVGGAELMLKRLIETQNGGSEFEHSIISLSDLGEFGQGLIEAGISVDVLGMTSMRDMPRVLLRLIGIFRERRPDIVQTWMYHSDLLGGLAARMAGIGGIIWGVRTTDLQEGGKSTTVLVRKVCAWLSGFLPKYIVCAAEASRRSHIAVGYNASRMLVIPNGFDLTRLQATDEQRSAIRSESGIEASDIVIGSLGRFHPVKDHASFVAAAGLLAPRYSRLKFLLVGRELLSSNAELQRLIEATGYAERFILLGERQDVASCLKAMDIFCLHSRTEGFPNVLGEAMAMGLPCITTDVGDAAYLLGNDGVVVPALDPNALGKGIEDLIALDVEGRRALGEAARQRIYSNFTMASASQRFMSLYRDILVKRKA</sequence>
<protein>
    <submittedName>
        <fullName evidence="2">Glycosyl transferases group 1-like protein</fullName>
    </submittedName>
</protein>
<evidence type="ECO:0000259" key="1">
    <source>
        <dbReference type="Pfam" id="PF13439"/>
    </source>
</evidence>
<dbReference type="Pfam" id="PF13439">
    <property type="entry name" value="Glyco_transf_4"/>
    <property type="match status" value="1"/>
</dbReference>
<evidence type="ECO:0000313" key="2">
    <source>
        <dbReference type="EMBL" id="AAO17419.1"/>
    </source>
</evidence>
<dbReference type="PANTHER" id="PTHR12526">
    <property type="entry name" value="GLYCOSYLTRANSFERASE"/>
    <property type="match status" value="1"/>
</dbReference>
<reference evidence="2" key="2">
    <citation type="journal article" date="2003" name="J. Bacteriol.">
        <title>Whole-genome sequence variation among multiple isolates of Pseudomonas aeruginosa.</title>
        <authorList>
            <person name="Spencer D.H."/>
            <person name="Kas A."/>
            <person name="Smith E.E."/>
            <person name="Raymond C.K."/>
            <person name="Sims E.H."/>
            <person name="Hastings M."/>
            <person name="Burns J.L."/>
            <person name="Kaul R."/>
            <person name="Olson M.V."/>
        </authorList>
    </citation>
    <scope>NUCLEOTIDE SEQUENCE</scope>
</reference>
<organism evidence="2">
    <name type="scientific">Pseudomonas aeruginosa</name>
    <dbReference type="NCBI Taxonomy" id="287"/>
    <lineage>
        <taxon>Bacteria</taxon>
        <taxon>Pseudomonadati</taxon>
        <taxon>Pseudomonadota</taxon>
        <taxon>Gammaproteobacteria</taxon>
        <taxon>Pseudomonadales</taxon>
        <taxon>Pseudomonadaceae</taxon>
        <taxon>Pseudomonas</taxon>
    </lineage>
</organism>
<reference evidence="2" key="1">
    <citation type="submission" date="2002-08" db="EMBL/GenBank/DDBJ databases">
        <authorList>
            <person name="Spencer D."/>
            <person name="Kas A."/>
            <person name="Smith E."/>
            <person name="Raymond C."/>
            <person name="Sims E."/>
            <person name="Hastings M."/>
            <person name="Burns J."/>
            <person name="Kaul R."/>
            <person name="Olson M."/>
        </authorList>
    </citation>
    <scope>NUCLEOTIDE SEQUENCE</scope>
</reference>